<gene>
    <name evidence="2" type="ORF">JI750_03470</name>
</gene>
<dbReference type="EMBL" id="JAERSF010000001">
    <property type="protein sequence ID" value="MBL0735929.1"/>
    <property type="molecule type" value="Genomic_DNA"/>
</dbReference>
<organism evidence="2 3">
    <name type="scientific">Flavobacterium tagetis</name>
    <dbReference type="NCBI Taxonomy" id="2801336"/>
    <lineage>
        <taxon>Bacteria</taxon>
        <taxon>Pseudomonadati</taxon>
        <taxon>Bacteroidota</taxon>
        <taxon>Flavobacteriia</taxon>
        <taxon>Flavobacteriales</taxon>
        <taxon>Flavobacteriaceae</taxon>
        <taxon>Flavobacterium</taxon>
    </lineage>
</organism>
<keyword evidence="2" id="KW-0378">Hydrolase</keyword>
<reference evidence="2 3" key="1">
    <citation type="submission" date="2021-01" db="EMBL/GenBank/DDBJ databases">
        <title>Genome seq and assembly of Flavobacterium sp. GN10.</title>
        <authorList>
            <person name="Chhetri G."/>
        </authorList>
    </citation>
    <scope>NUCLEOTIDE SEQUENCE [LARGE SCALE GENOMIC DNA]</scope>
    <source>
        <strain evidence="2 3">GN10</strain>
    </source>
</reference>
<feature type="domain" description="HNH nuclease" evidence="1">
    <location>
        <begin position="151"/>
        <end position="202"/>
    </location>
</feature>
<keyword evidence="2" id="KW-0540">Nuclease</keyword>
<proteinExistence type="predicted"/>
<dbReference type="GO" id="GO:0004519">
    <property type="term" value="F:endonuclease activity"/>
    <property type="evidence" value="ECO:0007669"/>
    <property type="project" value="UniProtKB-KW"/>
</dbReference>
<dbReference type="Pfam" id="PF13391">
    <property type="entry name" value="HNH_2"/>
    <property type="match status" value="1"/>
</dbReference>
<evidence type="ECO:0000313" key="3">
    <source>
        <dbReference type="Proteomes" id="UP000603728"/>
    </source>
</evidence>
<dbReference type="RefSeq" id="WP_201998982.1">
    <property type="nucleotide sequence ID" value="NZ_JAERSF010000001.1"/>
</dbReference>
<dbReference type="Proteomes" id="UP000603728">
    <property type="component" value="Unassembled WGS sequence"/>
</dbReference>
<accession>A0ABS1K8V4</accession>
<evidence type="ECO:0000313" key="2">
    <source>
        <dbReference type="EMBL" id="MBL0735929.1"/>
    </source>
</evidence>
<name>A0ABS1K8V4_9FLAO</name>
<protein>
    <submittedName>
        <fullName evidence="2">HNH endonuclease</fullName>
    </submittedName>
</protein>
<keyword evidence="3" id="KW-1185">Reference proteome</keyword>
<keyword evidence="2" id="KW-0255">Endonuclease</keyword>
<sequence>MPPKNLWTREELIVAFNLYLTIEFGKSHSRNPDVKRLAEIIGRTPGAISRRLGNFASIDPFHQQRGVKGLDHGKRQVQPIWDEFFENKEELLFQSEEILAQKENTPLQSKYKDILEDLKDLKGETVLREVKTRINQCVFRKIVLTNYSYKCAITGIDIPELLHASHIIPWSTSEEHRLSPENGICFSALYDKAFDKGLIGINTDLKIIFSETLKKKKKTEYFQKYFASIENQEILKAKKYLPKKEFLEHHLDTIFNK</sequence>
<dbReference type="InterPro" id="IPR003615">
    <property type="entry name" value="HNH_nuc"/>
</dbReference>
<comment type="caution">
    <text evidence="2">The sequence shown here is derived from an EMBL/GenBank/DDBJ whole genome shotgun (WGS) entry which is preliminary data.</text>
</comment>
<evidence type="ECO:0000259" key="1">
    <source>
        <dbReference type="Pfam" id="PF13391"/>
    </source>
</evidence>